<sequence length="258" mass="29811">MCLINFHYHNHPNYKLIVAANRDEFYERPTAMAHFWEDYPQLLAGRDLEKQGTWLGITKQGRFAALTNYRSPVHMQRKENSRGKIVSGYLTGHTSPKDYIEGINKNNNLYSGFNLLIGNPNQLIYYNNIENSSYEVRPGTHGLSNHFLNTPWPKVVNGKNLLHHYVTTHETLQPEVLFNLLANDDVAEDVNLPHTGIGLELERQLSSLFINTADYGTRCSTVLLVTKHDDVIFIERTFYEGKFVDDRQFKFRIQPPLD</sequence>
<dbReference type="RefSeq" id="WP_075527804.1">
    <property type="nucleotide sequence ID" value="NZ_CP017560.1"/>
</dbReference>
<dbReference type="Proteomes" id="UP000185746">
    <property type="component" value="Chromosome"/>
</dbReference>
<accession>A0A1D8JG31</accession>
<keyword evidence="2" id="KW-1185">Reference proteome</keyword>
<dbReference type="InterPro" id="IPR008551">
    <property type="entry name" value="TANGO2"/>
</dbReference>
<dbReference type="PANTHER" id="PTHR17985:SF8">
    <property type="entry name" value="TRANSPORT AND GOLGI ORGANIZATION PROTEIN 2 HOMOLOG"/>
    <property type="match status" value="1"/>
</dbReference>
<proteinExistence type="predicted"/>
<protein>
    <recommendedName>
        <fullName evidence="3">NRDE family protein</fullName>
    </recommendedName>
</protein>
<dbReference type="KEGG" id="surl:BI350_09060"/>
<dbReference type="EMBL" id="CP017560">
    <property type="protein sequence ID" value="AOV07668.1"/>
    <property type="molecule type" value="Genomic_DNA"/>
</dbReference>
<name>A0A1D8JG31_9BACL</name>
<evidence type="ECO:0000313" key="2">
    <source>
        <dbReference type="Proteomes" id="UP000185746"/>
    </source>
</evidence>
<evidence type="ECO:0008006" key="3">
    <source>
        <dbReference type="Google" id="ProtNLM"/>
    </source>
</evidence>
<reference evidence="1 2" key="1">
    <citation type="submission" date="2016-09" db="EMBL/GenBank/DDBJ databases">
        <title>Complete genome sequence of the Lysinibacillus sphaericus LMG 22257, a specie of Bacillus with ureolytic activity that can effectively biodeposit calcium carbonate.</title>
        <authorList>
            <person name="Yan W."/>
        </authorList>
    </citation>
    <scope>NUCLEOTIDE SEQUENCE [LARGE SCALE GENOMIC DNA]</scope>
    <source>
        <strain evidence="1 2">LMG 22257</strain>
    </source>
</reference>
<dbReference type="AlphaFoldDB" id="A0A1D8JG31"/>
<evidence type="ECO:0000313" key="1">
    <source>
        <dbReference type="EMBL" id="AOV07668.1"/>
    </source>
</evidence>
<gene>
    <name evidence="1" type="ORF">BI350_09060</name>
</gene>
<dbReference type="PANTHER" id="PTHR17985">
    <property type="entry name" value="SER/THR-RICH PROTEIN T10 IN DGCR REGION"/>
    <property type="match status" value="1"/>
</dbReference>
<dbReference type="Pfam" id="PF05742">
    <property type="entry name" value="TANGO2"/>
    <property type="match status" value="1"/>
</dbReference>
<organism evidence="1 2">
    <name type="scientific">Sporosarcina ureilytica</name>
    <dbReference type="NCBI Taxonomy" id="298596"/>
    <lineage>
        <taxon>Bacteria</taxon>
        <taxon>Bacillati</taxon>
        <taxon>Bacillota</taxon>
        <taxon>Bacilli</taxon>
        <taxon>Bacillales</taxon>
        <taxon>Caryophanaceae</taxon>
        <taxon>Sporosarcina</taxon>
    </lineage>
</organism>